<evidence type="ECO:0000256" key="3">
    <source>
        <dbReference type="SAM" id="MobiDB-lite"/>
    </source>
</evidence>
<dbReference type="Gene3D" id="3.40.50.300">
    <property type="entry name" value="P-loop containing nucleotide triphosphate hydrolases"/>
    <property type="match status" value="1"/>
</dbReference>
<protein>
    <submittedName>
        <fullName evidence="4">Protein smg-9</fullName>
    </submittedName>
</protein>
<feature type="compositionally biased region" description="Low complexity" evidence="3">
    <location>
        <begin position="1"/>
        <end position="17"/>
    </location>
</feature>
<comment type="similarity">
    <text evidence="1">Belongs to the SMG9 family.</text>
</comment>
<proteinExistence type="inferred from homology"/>
<dbReference type="EMBL" id="GGYP01001533">
    <property type="protein sequence ID" value="MDE46304.1"/>
    <property type="molecule type" value="Transcribed_RNA"/>
</dbReference>
<dbReference type="InterPro" id="IPR039177">
    <property type="entry name" value="SMG9"/>
</dbReference>
<gene>
    <name evidence="4" type="primary">smg-9</name>
    <name evidence="4" type="ORF">g.20259</name>
</gene>
<evidence type="ECO:0000313" key="4">
    <source>
        <dbReference type="EMBL" id="MDE46304.1"/>
    </source>
</evidence>
<dbReference type="PANTHER" id="PTHR14270:SF0">
    <property type="entry name" value="NONSENSE-MEDIATED MRNA DECAY FACTOR SMG9"/>
    <property type="match status" value="1"/>
</dbReference>
<evidence type="ECO:0000256" key="2">
    <source>
        <dbReference type="ARBA" id="ARBA00023161"/>
    </source>
</evidence>
<feature type="region of interest" description="Disordered" evidence="3">
    <location>
        <begin position="1"/>
        <end position="45"/>
    </location>
</feature>
<dbReference type="PANTHER" id="PTHR14270">
    <property type="entry name" value="NONSENSE-MEDIATED MRNA DECAY FACTOR SMG9"/>
    <property type="match status" value="1"/>
</dbReference>
<keyword evidence="2" id="KW-0866">Nonsense-mediated mRNA decay</keyword>
<sequence>MRSSSSTSAINPSAAPIKVLNKNDRTPKRTQNQDDDTTEQQQSRLDHQTDLVRVLTDLDVFHLKPEREARRFRLIDERDWNIISSEPPNESVYFTEGHSALSIVSVIGPMGVGKSNLLNVLAGRKIFETHTSQPKADGSMMIGRHLTRGVDIYSTYHRILLDCQPFLASSVLEDFLTNRSNSQFKRNSLISDPSTSCHMISLQLATFLIATSDNVIIMFRRLADVHFLKLLASAIMLIGEDNLRAKFIIFSKDKNVHNDNFKLMIERCLGSNRVDKIISDEWELYASIAPYSSEKLGLYHKDPSTFTGKNWLTTCQKLWNSTIKGSSMFSDYAHQVYNSNNCTL</sequence>
<name>A0A6G1S716_9ACAR</name>
<organism evidence="4">
    <name type="scientific">Aceria tosichella</name>
    <name type="common">wheat curl mite</name>
    <dbReference type="NCBI Taxonomy" id="561515"/>
    <lineage>
        <taxon>Eukaryota</taxon>
        <taxon>Metazoa</taxon>
        <taxon>Ecdysozoa</taxon>
        <taxon>Arthropoda</taxon>
        <taxon>Chelicerata</taxon>
        <taxon>Arachnida</taxon>
        <taxon>Acari</taxon>
        <taxon>Acariformes</taxon>
        <taxon>Trombidiformes</taxon>
        <taxon>Prostigmata</taxon>
        <taxon>Eupodina</taxon>
        <taxon>Eriophyoidea</taxon>
        <taxon>Eriophyidae</taxon>
        <taxon>Eriophyinae</taxon>
        <taxon>Aceriini</taxon>
        <taxon>Aceria</taxon>
    </lineage>
</organism>
<reference evidence="4" key="1">
    <citation type="submission" date="2018-10" db="EMBL/GenBank/DDBJ databases">
        <title>Transcriptome assembly of Aceria tosichella (Wheat curl mite) Type 2.</title>
        <authorList>
            <person name="Scully E.D."/>
            <person name="Geib S.M."/>
            <person name="Palmer N.A."/>
            <person name="Gupta A.K."/>
            <person name="Sarath G."/>
            <person name="Tatineni S."/>
        </authorList>
    </citation>
    <scope>NUCLEOTIDE SEQUENCE</scope>
    <source>
        <strain evidence="4">LincolnNE</strain>
    </source>
</reference>
<accession>A0A6G1S716</accession>
<dbReference type="SUPFAM" id="SSF52540">
    <property type="entry name" value="P-loop containing nucleoside triphosphate hydrolases"/>
    <property type="match status" value="1"/>
</dbReference>
<evidence type="ECO:0000256" key="1">
    <source>
        <dbReference type="ARBA" id="ARBA00007712"/>
    </source>
</evidence>
<dbReference type="InterPro" id="IPR027417">
    <property type="entry name" value="P-loop_NTPase"/>
</dbReference>
<dbReference type="AlphaFoldDB" id="A0A6G1S716"/>
<dbReference type="GO" id="GO:0000184">
    <property type="term" value="P:nuclear-transcribed mRNA catabolic process, nonsense-mediated decay"/>
    <property type="evidence" value="ECO:0007669"/>
    <property type="project" value="UniProtKB-KW"/>
</dbReference>